<protein>
    <recommendedName>
        <fullName evidence="1">F-box domain-containing protein</fullName>
    </recommendedName>
</protein>
<dbReference type="InterPro" id="IPR001810">
    <property type="entry name" value="F-box_dom"/>
</dbReference>
<feature type="domain" description="F-box" evidence="1">
    <location>
        <begin position="9"/>
        <end position="55"/>
    </location>
</feature>
<dbReference type="InterPro" id="IPR015915">
    <property type="entry name" value="Kelch-typ_b-propeller"/>
</dbReference>
<dbReference type="CDD" id="cd22152">
    <property type="entry name" value="F-box_AtAFR-like"/>
    <property type="match status" value="1"/>
</dbReference>
<dbReference type="SMART" id="SM00256">
    <property type="entry name" value="FBOX"/>
    <property type="match status" value="1"/>
</dbReference>
<comment type="caution">
    <text evidence="2">The sequence shown here is derived from an EMBL/GenBank/DDBJ whole genome shotgun (WGS) entry which is preliminary data.</text>
</comment>
<dbReference type="Proteomes" id="UP000467841">
    <property type="component" value="Unassembled WGS sequence"/>
</dbReference>
<dbReference type="SMART" id="SM00612">
    <property type="entry name" value="Kelch"/>
    <property type="match status" value="1"/>
</dbReference>
<dbReference type="PANTHER" id="PTHR24414">
    <property type="entry name" value="F-BOX/KELCH-REPEAT PROTEIN SKIP4"/>
    <property type="match status" value="1"/>
</dbReference>
<dbReference type="PANTHER" id="PTHR24414:SF202">
    <property type="entry name" value="F-BOX DOMAIN-CONTAINING PROTEIN"/>
    <property type="match status" value="1"/>
</dbReference>
<dbReference type="Pfam" id="PF00646">
    <property type="entry name" value="F-box"/>
    <property type="match status" value="1"/>
</dbReference>
<name>A0A6D2J014_9BRAS</name>
<accession>A0A6D2J014</accession>
<dbReference type="EMBL" id="CACVBM020001129">
    <property type="protein sequence ID" value="CAA7032828.1"/>
    <property type="molecule type" value="Genomic_DNA"/>
</dbReference>
<reference evidence="2" key="1">
    <citation type="submission" date="2020-01" db="EMBL/GenBank/DDBJ databases">
        <authorList>
            <person name="Mishra B."/>
        </authorList>
    </citation>
    <scope>NUCLEOTIDE SEQUENCE [LARGE SCALE GENOMIC DNA]</scope>
</reference>
<dbReference type="SUPFAM" id="SSF117281">
    <property type="entry name" value="Kelch motif"/>
    <property type="match status" value="1"/>
</dbReference>
<dbReference type="SUPFAM" id="SSF81383">
    <property type="entry name" value="F-box domain"/>
    <property type="match status" value="1"/>
</dbReference>
<keyword evidence="3" id="KW-1185">Reference proteome</keyword>
<evidence type="ECO:0000259" key="1">
    <source>
        <dbReference type="PROSITE" id="PS50181"/>
    </source>
</evidence>
<dbReference type="InterPro" id="IPR057499">
    <property type="entry name" value="Kelch_FKB95"/>
</dbReference>
<dbReference type="InterPro" id="IPR050354">
    <property type="entry name" value="F-box/kelch-repeat_ARATH"/>
</dbReference>
<organism evidence="2 3">
    <name type="scientific">Microthlaspi erraticum</name>
    <dbReference type="NCBI Taxonomy" id="1685480"/>
    <lineage>
        <taxon>Eukaryota</taxon>
        <taxon>Viridiplantae</taxon>
        <taxon>Streptophyta</taxon>
        <taxon>Embryophyta</taxon>
        <taxon>Tracheophyta</taxon>
        <taxon>Spermatophyta</taxon>
        <taxon>Magnoliopsida</taxon>
        <taxon>eudicotyledons</taxon>
        <taxon>Gunneridae</taxon>
        <taxon>Pentapetalae</taxon>
        <taxon>rosids</taxon>
        <taxon>malvids</taxon>
        <taxon>Brassicales</taxon>
        <taxon>Brassicaceae</taxon>
        <taxon>Coluteocarpeae</taxon>
        <taxon>Microthlaspi</taxon>
    </lineage>
</organism>
<gene>
    <name evidence="2" type="ORF">MERR_LOCUS20063</name>
</gene>
<dbReference type="AlphaFoldDB" id="A0A6D2J014"/>
<dbReference type="Pfam" id="PF25210">
    <property type="entry name" value="Kelch_FKB95"/>
    <property type="match status" value="1"/>
</dbReference>
<sequence>MNGKDPTRRMTILMLPDDLVLNCLARLSRLYHPTLSLVSKRFLSLVASTELYQTRTLLGRTESNLHVCLWLCRTDSNPLCWFTLRWRSEKCFTIRTMMVLVPISSPDFPSPRGSEVAVVGPHIYVIGGLLTRGGLHASSSVMVMNCGSHIWRKAPSMRLARVSHSACVLDGKIHVTGGCMNLDSTNWMEAFDTNVKNRFAPEIP</sequence>
<evidence type="ECO:0000313" key="3">
    <source>
        <dbReference type="Proteomes" id="UP000467841"/>
    </source>
</evidence>
<dbReference type="Gene3D" id="2.120.10.80">
    <property type="entry name" value="Kelch-type beta propeller"/>
    <property type="match status" value="1"/>
</dbReference>
<evidence type="ECO:0000313" key="2">
    <source>
        <dbReference type="EMBL" id="CAA7032828.1"/>
    </source>
</evidence>
<dbReference type="InterPro" id="IPR036047">
    <property type="entry name" value="F-box-like_dom_sf"/>
</dbReference>
<dbReference type="PROSITE" id="PS50181">
    <property type="entry name" value="FBOX"/>
    <property type="match status" value="1"/>
</dbReference>
<dbReference type="OrthoDB" id="1036759at2759"/>
<proteinExistence type="predicted"/>
<dbReference type="InterPro" id="IPR006652">
    <property type="entry name" value="Kelch_1"/>
</dbReference>